<dbReference type="Proteomes" id="UP000321456">
    <property type="component" value="Unassembled WGS sequence"/>
</dbReference>
<organism evidence="1 2">
    <name type="scientific">Flagellimonas hymeniacidonis</name>
    <dbReference type="NCBI Taxonomy" id="2603628"/>
    <lineage>
        <taxon>Bacteria</taxon>
        <taxon>Pseudomonadati</taxon>
        <taxon>Bacteroidota</taxon>
        <taxon>Flavobacteriia</taxon>
        <taxon>Flavobacteriales</taxon>
        <taxon>Flavobacteriaceae</taxon>
        <taxon>Flagellimonas</taxon>
    </lineage>
</organism>
<protein>
    <submittedName>
        <fullName evidence="1">Uncharacterized protein</fullName>
    </submittedName>
</protein>
<evidence type="ECO:0000313" key="2">
    <source>
        <dbReference type="Proteomes" id="UP000321456"/>
    </source>
</evidence>
<keyword evidence="2" id="KW-1185">Reference proteome</keyword>
<accession>A0A5C8V6K2</accession>
<name>A0A5C8V6K2_9FLAO</name>
<dbReference type="AlphaFoldDB" id="A0A5C8V6K2"/>
<evidence type="ECO:0000313" key="1">
    <source>
        <dbReference type="EMBL" id="TXN37734.1"/>
    </source>
</evidence>
<proteinExistence type="predicted"/>
<comment type="caution">
    <text evidence="1">The sequence shown here is derived from an EMBL/GenBank/DDBJ whole genome shotgun (WGS) entry which is preliminary data.</text>
</comment>
<dbReference type="RefSeq" id="WP_147741951.1">
    <property type="nucleotide sequence ID" value="NZ_VRUR01000001.1"/>
</dbReference>
<gene>
    <name evidence="1" type="ORF">FVB32_05445</name>
</gene>
<reference evidence="1 2" key="1">
    <citation type="submission" date="2019-08" db="EMBL/GenBank/DDBJ databases">
        <title>Professor.</title>
        <authorList>
            <person name="Park J.S."/>
        </authorList>
    </citation>
    <scope>NUCLEOTIDE SEQUENCE [LARGE SCALE GENOMIC DNA]</scope>
    <source>
        <strain evidence="1 2">176CP5-101</strain>
    </source>
</reference>
<sequence>MKEKVFSNRGKTYKMPKIGELVSQTPVCYCNCTESVWITGGYTTVWPENFEGEDSLSNLLVKQDEDAPDLTETAIKGIIEARFDAWSLSTMKKTGCTNPDCECDFEGVQFVEDETSKTSVVMTVRWGVPVYVEGHLHFWRYSIKIDVDISKHTRTVSCKPKAGTEFELPVWMGPF</sequence>
<dbReference type="EMBL" id="VRUR01000001">
    <property type="protein sequence ID" value="TXN37734.1"/>
    <property type="molecule type" value="Genomic_DNA"/>
</dbReference>